<dbReference type="AlphaFoldDB" id="A0AA38KMB4"/>
<feature type="non-terminal residue" evidence="1">
    <location>
        <position position="115"/>
    </location>
</feature>
<gene>
    <name evidence="1" type="ORF">KI387_044406</name>
</gene>
<feature type="non-terminal residue" evidence="1">
    <location>
        <position position="1"/>
    </location>
</feature>
<keyword evidence="2" id="KW-1185">Reference proteome</keyword>
<organism evidence="1 2">
    <name type="scientific">Taxus chinensis</name>
    <name type="common">Chinese yew</name>
    <name type="synonym">Taxus wallichiana var. chinensis</name>
    <dbReference type="NCBI Taxonomy" id="29808"/>
    <lineage>
        <taxon>Eukaryota</taxon>
        <taxon>Viridiplantae</taxon>
        <taxon>Streptophyta</taxon>
        <taxon>Embryophyta</taxon>
        <taxon>Tracheophyta</taxon>
        <taxon>Spermatophyta</taxon>
        <taxon>Pinopsida</taxon>
        <taxon>Pinidae</taxon>
        <taxon>Conifers II</taxon>
        <taxon>Cupressales</taxon>
        <taxon>Taxaceae</taxon>
        <taxon>Taxus</taxon>
    </lineage>
</organism>
<comment type="caution">
    <text evidence="1">The sequence shown here is derived from an EMBL/GenBank/DDBJ whole genome shotgun (WGS) entry which is preliminary data.</text>
</comment>
<dbReference type="Proteomes" id="UP000824469">
    <property type="component" value="Unassembled WGS sequence"/>
</dbReference>
<name>A0AA38KMB4_TAXCH</name>
<proteinExistence type="predicted"/>
<evidence type="ECO:0000313" key="1">
    <source>
        <dbReference type="EMBL" id="KAH9307191.1"/>
    </source>
</evidence>
<dbReference type="EMBL" id="JAHRHJ020000008">
    <property type="protein sequence ID" value="KAH9307191.1"/>
    <property type="molecule type" value="Genomic_DNA"/>
</dbReference>
<sequence>IEVLERDLVESNDIENNVNVASDSRILYAKLLKETPVWVDCEINKRKRFLKETTIEFDALSKPSDDVIPKKPKVFSRIMVDGDGNKFMDLAIPQVEKECNAMTHADYEVSRLGLG</sequence>
<accession>A0AA38KMB4</accession>
<evidence type="ECO:0000313" key="2">
    <source>
        <dbReference type="Proteomes" id="UP000824469"/>
    </source>
</evidence>
<protein>
    <submittedName>
        <fullName evidence="1">Uncharacterized protein</fullName>
    </submittedName>
</protein>
<reference evidence="1 2" key="1">
    <citation type="journal article" date="2021" name="Nat. Plants">
        <title>The Taxus genome provides insights into paclitaxel biosynthesis.</title>
        <authorList>
            <person name="Xiong X."/>
            <person name="Gou J."/>
            <person name="Liao Q."/>
            <person name="Li Y."/>
            <person name="Zhou Q."/>
            <person name="Bi G."/>
            <person name="Li C."/>
            <person name="Du R."/>
            <person name="Wang X."/>
            <person name="Sun T."/>
            <person name="Guo L."/>
            <person name="Liang H."/>
            <person name="Lu P."/>
            <person name="Wu Y."/>
            <person name="Zhang Z."/>
            <person name="Ro D.K."/>
            <person name="Shang Y."/>
            <person name="Huang S."/>
            <person name="Yan J."/>
        </authorList>
    </citation>
    <scope>NUCLEOTIDE SEQUENCE [LARGE SCALE GENOMIC DNA]</scope>
    <source>
        <strain evidence="1">Ta-2019</strain>
    </source>
</reference>